<accession>A0ABD3E428</accession>
<feature type="region of interest" description="Disordered" evidence="1">
    <location>
        <begin position="1"/>
        <end position="20"/>
    </location>
</feature>
<evidence type="ECO:0000313" key="2">
    <source>
        <dbReference type="EMBL" id="KAL3647814.1"/>
    </source>
</evidence>
<evidence type="ECO:0000256" key="1">
    <source>
        <dbReference type="SAM" id="MobiDB-lite"/>
    </source>
</evidence>
<comment type="caution">
    <text evidence="2">The sequence shown here is derived from an EMBL/GenBank/DDBJ whole genome shotgun (WGS) entry which is preliminary data.</text>
</comment>
<reference evidence="3" key="1">
    <citation type="journal article" date="2024" name="IScience">
        <title>Strigolactones Initiate the Formation of Haustorium-like Structures in Castilleja.</title>
        <authorList>
            <person name="Buerger M."/>
            <person name="Peterson D."/>
            <person name="Chory J."/>
        </authorList>
    </citation>
    <scope>NUCLEOTIDE SEQUENCE [LARGE SCALE GENOMIC DNA]</scope>
</reference>
<dbReference type="Proteomes" id="UP001632038">
    <property type="component" value="Unassembled WGS sequence"/>
</dbReference>
<keyword evidence="3" id="KW-1185">Reference proteome</keyword>
<sequence>MTAGPTGRRDLGSGFGGGVGMRRLKVVTGVRRNKRRGGVAVSQRRAPTVMGFNEGRNDGQLAKPAAKATTLTPRRGGAVQAGCPCF</sequence>
<name>A0ABD3E428_9LAMI</name>
<evidence type="ECO:0000313" key="3">
    <source>
        <dbReference type="Proteomes" id="UP001632038"/>
    </source>
</evidence>
<protein>
    <submittedName>
        <fullName evidence="2">Uncharacterized protein</fullName>
    </submittedName>
</protein>
<dbReference type="AlphaFoldDB" id="A0ABD3E428"/>
<gene>
    <name evidence="2" type="ORF">CASFOL_008782</name>
</gene>
<organism evidence="2 3">
    <name type="scientific">Castilleja foliolosa</name>
    <dbReference type="NCBI Taxonomy" id="1961234"/>
    <lineage>
        <taxon>Eukaryota</taxon>
        <taxon>Viridiplantae</taxon>
        <taxon>Streptophyta</taxon>
        <taxon>Embryophyta</taxon>
        <taxon>Tracheophyta</taxon>
        <taxon>Spermatophyta</taxon>
        <taxon>Magnoliopsida</taxon>
        <taxon>eudicotyledons</taxon>
        <taxon>Gunneridae</taxon>
        <taxon>Pentapetalae</taxon>
        <taxon>asterids</taxon>
        <taxon>lamiids</taxon>
        <taxon>Lamiales</taxon>
        <taxon>Orobanchaceae</taxon>
        <taxon>Pedicularideae</taxon>
        <taxon>Castillejinae</taxon>
        <taxon>Castilleja</taxon>
    </lineage>
</organism>
<dbReference type="EMBL" id="JAVIJP010000009">
    <property type="protein sequence ID" value="KAL3647814.1"/>
    <property type="molecule type" value="Genomic_DNA"/>
</dbReference>
<proteinExistence type="predicted"/>